<accession>E4UY81</accession>
<sequence>MKVFVCLSWLLLACLSLCLSSDSRDDDGLTVDWGSSSSSKGETQLVVSWKIDRDSQDVVDAQDVSLWLVSSSFESLLWREESPTSPSTSTSPTATSLTIALSSLLLRLHRPSRTFTLELRRHGSPSLFSASFSVTSTRVTVSPRSPSTATVEPAPGFEKDDNPNPTASVGLAFGVSCAGLAAAGIAAWICIWQLRMRKRKRMAGGARDSAGHSINGDEEDRTHGTGTEMEVIPETQEKGEKKKEKREESQGQGQLDNAMMARLGV</sequence>
<keyword evidence="2" id="KW-0472">Membrane</keyword>
<evidence type="ECO:0000256" key="2">
    <source>
        <dbReference type="SAM" id="Phobius"/>
    </source>
</evidence>
<evidence type="ECO:0000256" key="3">
    <source>
        <dbReference type="SAM" id="SignalP"/>
    </source>
</evidence>
<evidence type="ECO:0000313" key="5">
    <source>
        <dbReference type="Proteomes" id="UP000002669"/>
    </source>
</evidence>
<dbReference type="eggNOG" id="ENOG502RQT7">
    <property type="taxonomic scope" value="Eukaryota"/>
</dbReference>
<feature type="region of interest" description="Disordered" evidence="1">
    <location>
        <begin position="205"/>
        <end position="265"/>
    </location>
</feature>
<keyword evidence="3" id="KW-0732">Signal</keyword>
<protein>
    <submittedName>
        <fullName evidence="4">Uncharacterized protein</fullName>
    </submittedName>
</protein>
<dbReference type="InParanoid" id="E4UY81"/>
<name>E4UY81_ARTGP</name>
<dbReference type="RefSeq" id="XP_003172455.1">
    <property type="nucleotide sequence ID" value="XM_003172407.1"/>
</dbReference>
<dbReference type="EMBL" id="DS989825">
    <property type="protein sequence ID" value="EFR02044.1"/>
    <property type="molecule type" value="Genomic_DNA"/>
</dbReference>
<keyword evidence="5" id="KW-1185">Reference proteome</keyword>
<gene>
    <name evidence="4" type="ORF">MGYG_05046</name>
</gene>
<feature type="signal peptide" evidence="3">
    <location>
        <begin position="1"/>
        <end position="20"/>
    </location>
</feature>
<feature type="compositionally biased region" description="Basic and acidic residues" evidence="1">
    <location>
        <begin position="235"/>
        <end position="249"/>
    </location>
</feature>
<dbReference type="GeneID" id="10027725"/>
<dbReference type="Proteomes" id="UP000002669">
    <property type="component" value="Unassembled WGS sequence"/>
</dbReference>
<feature type="chain" id="PRO_5003189334" evidence="3">
    <location>
        <begin position="21"/>
        <end position="265"/>
    </location>
</feature>
<dbReference type="HOGENOM" id="CLU_092903_0_0_1"/>
<evidence type="ECO:0000256" key="1">
    <source>
        <dbReference type="SAM" id="MobiDB-lite"/>
    </source>
</evidence>
<keyword evidence="2" id="KW-1133">Transmembrane helix</keyword>
<feature type="transmembrane region" description="Helical" evidence="2">
    <location>
        <begin position="169"/>
        <end position="192"/>
    </location>
</feature>
<dbReference type="OrthoDB" id="10527463at2759"/>
<keyword evidence="2" id="KW-0812">Transmembrane</keyword>
<organism evidence="5">
    <name type="scientific">Arthroderma gypseum (strain ATCC MYA-4604 / CBS 118893)</name>
    <name type="common">Microsporum gypseum</name>
    <dbReference type="NCBI Taxonomy" id="535722"/>
    <lineage>
        <taxon>Eukaryota</taxon>
        <taxon>Fungi</taxon>
        <taxon>Dikarya</taxon>
        <taxon>Ascomycota</taxon>
        <taxon>Pezizomycotina</taxon>
        <taxon>Eurotiomycetes</taxon>
        <taxon>Eurotiomycetidae</taxon>
        <taxon>Onygenales</taxon>
        <taxon>Arthrodermataceae</taxon>
        <taxon>Nannizzia</taxon>
    </lineage>
</organism>
<dbReference type="OMA" id="LAAWLCI"/>
<proteinExistence type="predicted"/>
<dbReference type="VEuPathDB" id="FungiDB:MGYG_05046"/>
<feature type="region of interest" description="Disordered" evidence="1">
    <location>
        <begin position="140"/>
        <end position="163"/>
    </location>
</feature>
<evidence type="ECO:0000313" key="4">
    <source>
        <dbReference type="EMBL" id="EFR02044.1"/>
    </source>
</evidence>
<dbReference type="AlphaFoldDB" id="E4UY81"/>
<reference evidence="5" key="1">
    <citation type="journal article" date="2012" name="MBio">
        <title>Comparative genome analysis of Trichophyton rubrum and related dermatophytes reveals candidate genes involved in infection.</title>
        <authorList>
            <person name="Martinez D.A."/>
            <person name="Oliver B.G."/>
            <person name="Graeser Y."/>
            <person name="Goldberg J.M."/>
            <person name="Li W."/>
            <person name="Martinez-Rossi N.M."/>
            <person name="Monod M."/>
            <person name="Shelest E."/>
            <person name="Barton R.C."/>
            <person name="Birch E."/>
            <person name="Brakhage A.A."/>
            <person name="Chen Z."/>
            <person name="Gurr S.J."/>
            <person name="Heiman D."/>
            <person name="Heitman J."/>
            <person name="Kosti I."/>
            <person name="Rossi A."/>
            <person name="Saif S."/>
            <person name="Samalova M."/>
            <person name="Saunders C.W."/>
            <person name="Shea T."/>
            <person name="Summerbell R.C."/>
            <person name="Xu J."/>
            <person name="Young S."/>
            <person name="Zeng Q."/>
            <person name="Birren B.W."/>
            <person name="Cuomo C.A."/>
            <person name="White T.C."/>
        </authorList>
    </citation>
    <scope>NUCLEOTIDE SEQUENCE [LARGE SCALE GENOMIC DNA]</scope>
    <source>
        <strain evidence="5">ATCC MYA-4604 / CBS 118893</strain>
    </source>
</reference>